<organism evidence="3">
    <name type="scientific">marine sediment metagenome</name>
    <dbReference type="NCBI Taxonomy" id="412755"/>
    <lineage>
        <taxon>unclassified sequences</taxon>
        <taxon>metagenomes</taxon>
        <taxon>ecological metagenomes</taxon>
    </lineage>
</organism>
<proteinExistence type="predicted"/>
<dbReference type="SMART" id="SM00470">
    <property type="entry name" value="ParB"/>
    <property type="match status" value="1"/>
</dbReference>
<keyword evidence="1" id="KW-0159">Chromosome partition</keyword>
<dbReference type="Gene3D" id="3.90.1530.30">
    <property type="match status" value="1"/>
</dbReference>
<reference evidence="3" key="1">
    <citation type="journal article" date="2014" name="Front. Microbiol.">
        <title>High frequency of phylogenetically diverse reductive dehalogenase-homologous genes in deep subseafloor sedimentary metagenomes.</title>
        <authorList>
            <person name="Kawai M."/>
            <person name="Futagami T."/>
            <person name="Toyoda A."/>
            <person name="Takaki Y."/>
            <person name="Nishi S."/>
            <person name="Hori S."/>
            <person name="Arai W."/>
            <person name="Tsubouchi T."/>
            <person name="Morono Y."/>
            <person name="Uchiyama I."/>
            <person name="Ito T."/>
            <person name="Fujiyama A."/>
            <person name="Inagaki F."/>
            <person name="Takami H."/>
        </authorList>
    </citation>
    <scope>NUCLEOTIDE SEQUENCE</scope>
    <source>
        <strain evidence="3">Expedition CK06-06</strain>
    </source>
</reference>
<dbReference type="Pfam" id="PF02195">
    <property type="entry name" value="ParB_N"/>
    <property type="match status" value="1"/>
</dbReference>
<dbReference type="GO" id="GO:0003677">
    <property type="term" value="F:DNA binding"/>
    <property type="evidence" value="ECO:0007669"/>
    <property type="project" value="InterPro"/>
</dbReference>
<dbReference type="EMBL" id="BARV01000209">
    <property type="protein sequence ID" value="GAH95108.1"/>
    <property type="molecule type" value="Genomic_DNA"/>
</dbReference>
<dbReference type="AlphaFoldDB" id="X1LLV4"/>
<dbReference type="InterPro" id="IPR041468">
    <property type="entry name" value="HTH_ParB/Spo0J"/>
</dbReference>
<feature type="domain" description="ParB-like N-terminal" evidence="2">
    <location>
        <begin position="5"/>
        <end position="94"/>
    </location>
</feature>
<accession>X1LLV4</accession>
<name>X1LLV4_9ZZZZ</name>
<evidence type="ECO:0000259" key="2">
    <source>
        <dbReference type="SMART" id="SM00470"/>
    </source>
</evidence>
<evidence type="ECO:0000313" key="3">
    <source>
        <dbReference type="EMBL" id="GAH95108.1"/>
    </source>
</evidence>
<dbReference type="GO" id="GO:0005694">
    <property type="term" value="C:chromosome"/>
    <property type="evidence" value="ECO:0007669"/>
    <property type="project" value="TreeGrafter"/>
</dbReference>
<gene>
    <name evidence="3" type="ORF">S06H3_00946</name>
</gene>
<dbReference type="InterPro" id="IPR050336">
    <property type="entry name" value="Chromosome_partition/occlusion"/>
</dbReference>
<comment type="caution">
    <text evidence="3">The sequence shown here is derived from an EMBL/GenBank/DDBJ whole genome shotgun (WGS) entry which is preliminary data.</text>
</comment>
<dbReference type="GO" id="GO:0007059">
    <property type="term" value="P:chromosome segregation"/>
    <property type="evidence" value="ECO:0007669"/>
    <property type="project" value="UniProtKB-KW"/>
</dbReference>
<dbReference type="SUPFAM" id="SSF110849">
    <property type="entry name" value="ParB/Sulfiredoxin"/>
    <property type="match status" value="1"/>
</dbReference>
<dbReference type="NCBIfam" id="TIGR00180">
    <property type="entry name" value="parB_part"/>
    <property type="match status" value="1"/>
</dbReference>
<protein>
    <recommendedName>
        <fullName evidence="2">ParB-like N-terminal domain-containing protein</fullName>
    </recommendedName>
</protein>
<dbReference type="InterPro" id="IPR003115">
    <property type="entry name" value="ParB_N"/>
</dbReference>
<dbReference type="PANTHER" id="PTHR33375:SF1">
    <property type="entry name" value="CHROMOSOME-PARTITIONING PROTEIN PARB-RELATED"/>
    <property type="match status" value="1"/>
</dbReference>
<dbReference type="InterPro" id="IPR036086">
    <property type="entry name" value="ParB/Sulfiredoxin_sf"/>
</dbReference>
<dbReference type="Pfam" id="PF17762">
    <property type="entry name" value="HTH_ParB"/>
    <property type="match status" value="1"/>
</dbReference>
<sequence>MSEIIKIPISKIKVGEHDQRLDSHGGEIDGLAASIRHVGMLVPLFVEEKGDSFQLVSGHRRLLAAVRVGLSTVPCIVQDGTKVNTNEITFAENFFRKDLSPIELSCALQDCLDKKTMTVTELAVGFHRSEEWVKRMVAIGFWPTDIQEAIHNEEISVSAGSNLACVTDDTYRAFLVRNAVESGASARSTAAWLQAWRAMQPPQVAVLAEPVMGQHIQTAAVPQAPCLCCSQLFEVNQMSHVPVCGGCIQLIRQIGQSG</sequence>
<dbReference type="SUPFAM" id="SSF109709">
    <property type="entry name" value="KorB DNA-binding domain-like"/>
    <property type="match status" value="1"/>
</dbReference>
<dbReference type="PANTHER" id="PTHR33375">
    <property type="entry name" value="CHROMOSOME-PARTITIONING PROTEIN PARB-RELATED"/>
    <property type="match status" value="1"/>
</dbReference>
<evidence type="ECO:0000256" key="1">
    <source>
        <dbReference type="ARBA" id="ARBA00022829"/>
    </source>
</evidence>
<dbReference type="Gene3D" id="1.10.10.2830">
    <property type="match status" value="1"/>
</dbReference>
<dbReference type="InterPro" id="IPR004437">
    <property type="entry name" value="ParB/RepB/Spo0J"/>
</dbReference>